<evidence type="ECO:0000259" key="1">
    <source>
        <dbReference type="PROSITE" id="PS50290"/>
    </source>
</evidence>
<dbReference type="InterPro" id="IPR011009">
    <property type="entry name" value="Kinase-like_dom_sf"/>
</dbReference>
<dbReference type="Gene3D" id="1.10.1070.11">
    <property type="entry name" value="Phosphatidylinositol 3-/4-kinase, catalytic domain"/>
    <property type="match status" value="1"/>
</dbReference>
<evidence type="ECO:0000313" key="3">
    <source>
        <dbReference type="Proteomes" id="UP000095282"/>
    </source>
</evidence>
<accession>A0A1I7UG36</accession>
<dbReference type="PANTHER" id="PTHR11139:SF9">
    <property type="entry name" value="SERINE_THREONINE-PROTEIN KINASE MTOR"/>
    <property type="match status" value="1"/>
</dbReference>
<dbReference type="Pfam" id="PF02260">
    <property type="entry name" value="FATC"/>
    <property type="match status" value="1"/>
</dbReference>
<reference evidence="4" key="1">
    <citation type="submission" date="2016-11" db="UniProtKB">
        <authorList>
            <consortium name="WormBaseParasite"/>
        </authorList>
    </citation>
    <scope>IDENTIFICATION</scope>
</reference>
<dbReference type="SMART" id="SM01343">
    <property type="entry name" value="FATC"/>
    <property type="match status" value="1"/>
</dbReference>
<dbReference type="AlphaFoldDB" id="A0A1I7UG36"/>
<keyword evidence="3" id="KW-1185">Reference proteome</keyword>
<dbReference type="Pfam" id="PF00454">
    <property type="entry name" value="PI3_PI4_kinase"/>
    <property type="match status" value="1"/>
</dbReference>
<dbReference type="GO" id="GO:0005634">
    <property type="term" value="C:nucleus"/>
    <property type="evidence" value="ECO:0007669"/>
    <property type="project" value="TreeGrafter"/>
</dbReference>
<protein>
    <submittedName>
        <fullName evidence="4">Non-specific serine/threonine protein kinase</fullName>
    </submittedName>
</protein>
<feature type="domain" description="FATC" evidence="2">
    <location>
        <begin position="123"/>
        <end position="155"/>
    </location>
</feature>
<name>A0A1I7UG36_9PELO</name>
<dbReference type="PANTHER" id="PTHR11139">
    <property type="entry name" value="ATAXIA TELANGIECTASIA MUTATED ATM -RELATED"/>
    <property type="match status" value="1"/>
</dbReference>
<evidence type="ECO:0000259" key="2">
    <source>
        <dbReference type="PROSITE" id="PS51190"/>
    </source>
</evidence>
<proteinExistence type="predicted"/>
<dbReference type="GO" id="GO:0016242">
    <property type="term" value="P:negative regulation of macroautophagy"/>
    <property type="evidence" value="ECO:0007669"/>
    <property type="project" value="TreeGrafter"/>
</dbReference>
<dbReference type="WBParaSite" id="Csp11.Scaffold629.g8976.t1">
    <property type="protein sequence ID" value="Csp11.Scaffold629.g8976.t1"/>
    <property type="gene ID" value="Csp11.Scaffold629.g8976"/>
</dbReference>
<dbReference type="GO" id="GO:0031931">
    <property type="term" value="C:TORC1 complex"/>
    <property type="evidence" value="ECO:0007669"/>
    <property type="project" value="TreeGrafter"/>
</dbReference>
<dbReference type="InterPro" id="IPR000403">
    <property type="entry name" value="PI3/4_kinase_cat_dom"/>
</dbReference>
<feature type="domain" description="PI3K/PI4K catalytic" evidence="1">
    <location>
        <begin position="1"/>
        <end position="105"/>
    </location>
</feature>
<dbReference type="Proteomes" id="UP000095282">
    <property type="component" value="Unplaced"/>
</dbReference>
<dbReference type="PROSITE" id="PS51190">
    <property type="entry name" value="FATC"/>
    <property type="match status" value="1"/>
</dbReference>
<dbReference type="InterPro" id="IPR003152">
    <property type="entry name" value="FATC_dom"/>
</dbReference>
<dbReference type="GO" id="GO:0004674">
    <property type="term" value="F:protein serine/threonine kinase activity"/>
    <property type="evidence" value="ECO:0007669"/>
    <property type="project" value="TreeGrafter"/>
</dbReference>
<organism evidence="3 4">
    <name type="scientific">Caenorhabditis tropicalis</name>
    <dbReference type="NCBI Taxonomy" id="1561998"/>
    <lineage>
        <taxon>Eukaryota</taxon>
        <taxon>Metazoa</taxon>
        <taxon>Ecdysozoa</taxon>
        <taxon>Nematoda</taxon>
        <taxon>Chromadorea</taxon>
        <taxon>Rhabditida</taxon>
        <taxon>Rhabditina</taxon>
        <taxon>Rhabditomorpha</taxon>
        <taxon>Rhabditoidea</taxon>
        <taxon>Rhabditidae</taxon>
        <taxon>Peloderinae</taxon>
        <taxon>Caenorhabditis</taxon>
    </lineage>
</organism>
<dbReference type="SUPFAM" id="SSF56112">
    <property type="entry name" value="Protein kinase-like (PK-like)"/>
    <property type="match status" value="1"/>
</dbReference>
<dbReference type="GO" id="GO:0038202">
    <property type="term" value="P:TORC1 signaling"/>
    <property type="evidence" value="ECO:0007669"/>
    <property type="project" value="TreeGrafter"/>
</dbReference>
<dbReference type="PROSITE" id="PS50290">
    <property type="entry name" value="PI3_4_KINASE_3"/>
    <property type="match status" value="1"/>
</dbReference>
<sequence length="155" mass="17643">MLREKFPERVPFRLTRMLINAMEVTGLDGVYNYTAERVLKMLRTNQESLLAVLEAFVYDPVINWRLVEGMKKDPKMKKDNNTRAAATNAILPSTSTTDSIMETIKRKLNGTEFVHNDGTNPPEALPVTEQLAMLTEQATSSINLCQSYIGWCPFW</sequence>
<dbReference type="GO" id="GO:0031932">
    <property type="term" value="C:TORC2 complex"/>
    <property type="evidence" value="ECO:0007669"/>
    <property type="project" value="TreeGrafter"/>
</dbReference>
<evidence type="ECO:0000313" key="4">
    <source>
        <dbReference type="WBParaSite" id="Csp11.Scaffold629.g8976.t1"/>
    </source>
</evidence>
<dbReference type="eggNOG" id="KOG0891">
    <property type="taxonomic scope" value="Eukaryota"/>
</dbReference>
<dbReference type="InterPro" id="IPR050517">
    <property type="entry name" value="DDR_Repair_Kinase"/>
</dbReference>
<dbReference type="STRING" id="1561998.A0A1I7UG36"/>
<dbReference type="GO" id="GO:0005737">
    <property type="term" value="C:cytoplasm"/>
    <property type="evidence" value="ECO:0007669"/>
    <property type="project" value="TreeGrafter"/>
</dbReference>
<dbReference type="InterPro" id="IPR036940">
    <property type="entry name" value="PI3/4_kinase_cat_sf"/>
</dbReference>